<keyword evidence="3" id="KW-0732">Signal</keyword>
<sequence>MKESKRWFAAVLLLGAAYTSFGQGQSKSDPTKQHQQKVKDMVAFLEYVLNTLGSGSTPAGDKDILITQSYSKIFRDGKVQIEDDLAEKRNVITNKDVQAYLKDVDFFFQNVKFEFTIKDIQGKTTANNNLFYKVSLLRNMKGTTADGKAINNTVPRYIEINYDAKDQDLKIVSIYTREFNQKKALAQWWDQLSYEWQSIFERKLNITDSIDLEDIQNITSIDALDLSANKYIQDIEPLGQLTNLRVLNLSNTSITDLSPVRNLTELEELDISGTRITDIAPLRYSEKLIRFNLNNTAVNDISVMEKMLKLQHLGMYKTRVTDLTVLGNLTELRYLNVSRTGITTLAPLSTLTMVEELNASGTRIADLTALAAFKNLTTLYIDSTGVADLSPLAGTAKLQALYANYTLITNLNALQDLNALERVYCDHTQIDRSLADAFMAANPGVLVIFDTDDLKTWWDTLPDKWRKVFSAAIKTGMNPSKEELARVMNLDSVNLSGNNQIRDLEPLRKLRKIQVIIASKTSVKDLSAIGAHKNIRLLDISDTPVEDLSVLDPFQKLTVLRADNSKIQSITPLVDNASLKALYVDHTAINNNHVQDFLGKNPRCLVVYKTDSLVRWWTNLPEEWKGIFKTQVAISANAKREDLHRLVELEVLHFSDAQVNDLTVLREFVRLRDLHFAATGIHDLAPLVTLKTLKSLHVVNSPVRKLEPLAQLTNLEDLDISSTPVEELDVLENLPSIRKLNCAGTQIDGLSALEKLTALEYLDCSNTRVKKISALENLPLKTFKCYNTGISSKTIASFKKKKPECNVVFY</sequence>
<keyword evidence="1" id="KW-0433">Leucine-rich repeat</keyword>
<dbReference type="RefSeq" id="WP_377581217.1">
    <property type="nucleotide sequence ID" value="NZ_JBHTKA010000007.1"/>
</dbReference>
<evidence type="ECO:0000313" key="5">
    <source>
        <dbReference type="Proteomes" id="UP001597112"/>
    </source>
</evidence>
<dbReference type="Proteomes" id="UP001597112">
    <property type="component" value="Unassembled WGS sequence"/>
</dbReference>
<evidence type="ECO:0000256" key="1">
    <source>
        <dbReference type="ARBA" id="ARBA00022614"/>
    </source>
</evidence>
<keyword evidence="2" id="KW-0677">Repeat</keyword>
<comment type="caution">
    <text evidence="4">The sequence shown here is derived from an EMBL/GenBank/DDBJ whole genome shotgun (WGS) entry which is preliminary data.</text>
</comment>
<dbReference type="PANTHER" id="PTHR46652">
    <property type="entry name" value="LEUCINE-RICH REPEAT AND IQ DOMAIN-CONTAINING PROTEIN 1-RELATED"/>
    <property type="match status" value="1"/>
</dbReference>
<protein>
    <submittedName>
        <fullName evidence="4">Leucine-rich repeat domain-containing protein</fullName>
    </submittedName>
</protein>
<proteinExistence type="predicted"/>
<dbReference type="InterPro" id="IPR001611">
    <property type="entry name" value="Leu-rich_rpt"/>
</dbReference>
<organism evidence="4 5">
    <name type="scientific">Ohtaekwangia kribbensis</name>
    <dbReference type="NCBI Taxonomy" id="688913"/>
    <lineage>
        <taxon>Bacteria</taxon>
        <taxon>Pseudomonadati</taxon>
        <taxon>Bacteroidota</taxon>
        <taxon>Cytophagia</taxon>
        <taxon>Cytophagales</taxon>
        <taxon>Fulvivirgaceae</taxon>
        <taxon>Ohtaekwangia</taxon>
    </lineage>
</organism>
<name>A0ABW3K597_9BACT</name>
<dbReference type="InterPro" id="IPR050836">
    <property type="entry name" value="SDS22/Internalin_LRR"/>
</dbReference>
<evidence type="ECO:0000256" key="3">
    <source>
        <dbReference type="SAM" id="SignalP"/>
    </source>
</evidence>
<feature type="chain" id="PRO_5047226564" evidence="3">
    <location>
        <begin position="23"/>
        <end position="810"/>
    </location>
</feature>
<evidence type="ECO:0000313" key="4">
    <source>
        <dbReference type="EMBL" id="MFD1001434.1"/>
    </source>
</evidence>
<dbReference type="SUPFAM" id="SSF52058">
    <property type="entry name" value="L domain-like"/>
    <property type="match status" value="2"/>
</dbReference>
<gene>
    <name evidence="4" type="ORF">ACFQ21_19050</name>
</gene>
<dbReference type="InterPro" id="IPR032675">
    <property type="entry name" value="LRR_dom_sf"/>
</dbReference>
<dbReference type="PROSITE" id="PS51450">
    <property type="entry name" value="LRR"/>
    <property type="match status" value="3"/>
</dbReference>
<dbReference type="Gene3D" id="3.80.10.10">
    <property type="entry name" value="Ribonuclease Inhibitor"/>
    <property type="match status" value="3"/>
</dbReference>
<dbReference type="InterPro" id="IPR025875">
    <property type="entry name" value="Leu-rich_rpt_4"/>
</dbReference>
<reference evidence="5" key="1">
    <citation type="journal article" date="2019" name="Int. J. Syst. Evol. Microbiol.">
        <title>The Global Catalogue of Microorganisms (GCM) 10K type strain sequencing project: providing services to taxonomists for standard genome sequencing and annotation.</title>
        <authorList>
            <consortium name="The Broad Institute Genomics Platform"/>
            <consortium name="The Broad Institute Genome Sequencing Center for Infectious Disease"/>
            <person name="Wu L."/>
            <person name="Ma J."/>
        </authorList>
    </citation>
    <scope>NUCLEOTIDE SEQUENCE [LARGE SCALE GENOMIC DNA]</scope>
    <source>
        <strain evidence="5">CCUG 58938</strain>
    </source>
</reference>
<dbReference type="EMBL" id="JBHTKA010000007">
    <property type="protein sequence ID" value="MFD1001434.1"/>
    <property type="molecule type" value="Genomic_DNA"/>
</dbReference>
<feature type="signal peptide" evidence="3">
    <location>
        <begin position="1"/>
        <end position="22"/>
    </location>
</feature>
<evidence type="ECO:0000256" key="2">
    <source>
        <dbReference type="ARBA" id="ARBA00022737"/>
    </source>
</evidence>
<dbReference type="Pfam" id="PF12799">
    <property type="entry name" value="LRR_4"/>
    <property type="match status" value="2"/>
</dbReference>
<dbReference type="PANTHER" id="PTHR46652:SF3">
    <property type="entry name" value="LEUCINE-RICH REPEAT-CONTAINING PROTEIN 9"/>
    <property type="match status" value="1"/>
</dbReference>
<accession>A0ABW3K597</accession>
<keyword evidence="5" id="KW-1185">Reference proteome</keyword>